<keyword evidence="2" id="KW-1185">Reference proteome</keyword>
<dbReference type="AlphaFoldDB" id="A0A163D0G8"/>
<dbReference type="EMBL" id="JYNV01000208">
    <property type="protein sequence ID" value="KZM22825.1"/>
    <property type="molecule type" value="Genomic_DNA"/>
</dbReference>
<evidence type="ECO:0000313" key="1">
    <source>
        <dbReference type="EMBL" id="KZM22825.1"/>
    </source>
</evidence>
<organism evidence="1 2">
    <name type="scientific">Didymella rabiei</name>
    <name type="common">Chickpea ascochyta blight fungus</name>
    <name type="synonym">Mycosphaerella rabiei</name>
    <dbReference type="NCBI Taxonomy" id="5454"/>
    <lineage>
        <taxon>Eukaryota</taxon>
        <taxon>Fungi</taxon>
        <taxon>Dikarya</taxon>
        <taxon>Ascomycota</taxon>
        <taxon>Pezizomycotina</taxon>
        <taxon>Dothideomycetes</taxon>
        <taxon>Pleosporomycetidae</taxon>
        <taxon>Pleosporales</taxon>
        <taxon>Pleosporineae</taxon>
        <taxon>Didymellaceae</taxon>
        <taxon>Ascochyta</taxon>
    </lineage>
</organism>
<gene>
    <name evidence="1" type="ORF">ST47_g6033</name>
</gene>
<name>A0A163D0G8_DIDRA</name>
<accession>A0A163D0G8</accession>
<protein>
    <submittedName>
        <fullName evidence="1">Uncharacterized protein</fullName>
    </submittedName>
</protein>
<comment type="caution">
    <text evidence="1">The sequence shown here is derived from an EMBL/GenBank/DDBJ whole genome shotgun (WGS) entry which is preliminary data.</text>
</comment>
<dbReference type="Proteomes" id="UP000076837">
    <property type="component" value="Unassembled WGS sequence"/>
</dbReference>
<reference evidence="1 2" key="1">
    <citation type="journal article" date="2016" name="Sci. Rep.">
        <title>Draft genome sequencing and secretome analysis of fungal phytopathogen Ascochyta rabiei provides insight into the necrotrophic effector repertoire.</title>
        <authorList>
            <person name="Verma S."/>
            <person name="Gazara R.K."/>
            <person name="Nizam S."/>
            <person name="Parween S."/>
            <person name="Chattopadhyay D."/>
            <person name="Verma P.K."/>
        </authorList>
    </citation>
    <scope>NUCLEOTIDE SEQUENCE [LARGE SCALE GENOMIC DNA]</scope>
    <source>
        <strain evidence="1 2">ArDII</strain>
    </source>
</reference>
<evidence type="ECO:0000313" key="2">
    <source>
        <dbReference type="Proteomes" id="UP000076837"/>
    </source>
</evidence>
<proteinExistence type="predicted"/>
<sequence>MRGVRRAEAVRVWRLNEVGNSFWRNNVAEWWSEENWQRLAAVEVSAVRAVAPPPNHLANHSLQEASSRDVCTSRVDLVNMLFDLRVLASGPNILFFNSALQAQREMEIGVLKAKTVAVLVRDKTCHMVTGTEPGLYCLQASEADHTGWTNRRMGAQSRQDACIPPTFRAERGRIYPIRQSANVGQCFSFMISSRPHDSTAAKNHGISWHYVHNIDQ</sequence>